<dbReference type="Pfam" id="PF07944">
    <property type="entry name" value="Beta-AFase-like_GH127_cat"/>
    <property type="match status" value="1"/>
</dbReference>
<gene>
    <name evidence="3" type="ORF">Bccel_4497</name>
</gene>
<dbReference type="InterPro" id="IPR002105">
    <property type="entry name" value="Dockerin_1_rpt"/>
</dbReference>
<proteinExistence type="predicted"/>
<dbReference type="EMBL" id="LGTC01000001">
    <property type="protein sequence ID" value="KNY29223.1"/>
    <property type="molecule type" value="Genomic_DNA"/>
</dbReference>
<feature type="chain" id="PRO_5039472660" description="Dockerin domain-containing protein" evidence="1">
    <location>
        <begin position="24"/>
        <end position="896"/>
    </location>
</feature>
<dbReference type="PANTHER" id="PTHR31151">
    <property type="entry name" value="PROLINE-TRNA LIGASE (DUF1680)"/>
    <property type="match status" value="1"/>
</dbReference>
<dbReference type="eggNOG" id="COG3533">
    <property type="taxonomic scope" value="Bacteria"/>
</dbReference>
<dbReference type="Gene3D" id="2.60.40.4130">
    <property type="match status" value="1"/>
</dbReference>
<dbReference type="PROSITE" id="PS51766">
    <property type="entry name" value="DOCKERIN"/>
    <property type="match status" value="1"/>
</dbReference>
<reference evidence="4" key="1">
    <citation type="submission" date="2015-07" db="EMBL/GenBank/DDBJ databases">
        <title>Near-Complete Genome Sequence of the Cellulolytic Bacterium Bacteroides (Pseudobacteroides) cellulosolvens ATCC 35603.</title>
        <authorList>
            <person name="Dassa B."/>
            <person name="Utturkar S.M."/>
            <person name="Klingeman D.M."/>
            <person name="Hurt R.A."/>
            <person name="Keller M."/>
            <person name="Xu J."/>
            <person name="Reddy Y.H.K."/>
            <person name="Borovok I."/>
            <person name="Grinberg I.R."/>
            <person name="Lamed R."/>
            <person name="Zhivin O."/>
            <person name="Bayer E.A."/>
            <person name="Brown S.D."/>
        </authorList>
    </citation>
    <scope>NUCLEOTIDE SEQUENCE [LARGE SCALE GENOMIC DNA]</scope>
    <source>
        <strain evidence="4">DSM 2933</strain>
    </source>
</reference>
<dbReference type="Proteomes" id="UP000036923">
    <property type="component" value="Unassembled WGS sequence"/>
</dbReference>
<dbReference type="InterPro" id="IPR049046">
    <property type="entry name" value="Beta-AFase-like_GH127_middle"/>
</dbReference>
<dbReference type="InterPro" id="IPR012878">
    <property type="entry name" value="Beta-AFase-like_GH127_cat"/>
</dbReference>
<evidence type="ECO:0000313" key="3">
    <source>
        <dbReference type="EMBL" id="KNY29223.1"/>
    </source>
</evidence>
<protein>
    <recommendedName>
        <fullName evidence="2">Dockerin domain-containing protein</fullName>
    </recommendedName>
</protein>
<dbReference type="InterPro" id="IPR018247">
    <property type="entry name" value="EF_Hand_1_Ca_BS"/>
</dbReference>
<dbReference type="Pfam" id="PF00404">
    <property type="entry name" value="Dockerin_1"/>
    <property type="match status" value="1"/>
</dbReference>
<sequence>MIKNVKKSISVLLVCLMALSQIIVVPTPAEVAAASEEQLQEFDMEQVKITDPYYVNAFNKEVAYLKMLSADRLVAGFREVSGLPKKADRYGGWENTMIQGHTLGHYLSAIAKAYKNTKGDAALSTELKNKTDYIINELEACQNKFSSGYLFATPETHFNVIEGRATGNSWVPWYTMHKILSGLIDVYIYEGNPKALNIAQKLGDWVYNRASKWDSGTRSRVLGVEYGGMNDCLYELYKITKSSNHLIAAHLFDETNLFNTIAAGTNNLPGRHANTTIPKFVGALNRYRTLGSTESTYLTAAQQFFTIVLRDHTYVTGGNSDNEHFGQPGKLYATATNVNNETCNTYNMLKLSRELFKVTADVKYADYYEKTYLNAIMASQNPETGMSMYFQPMSTGYFKVFGSETNHFWCCTGTGMENFTKLNDSLYYHNSTDLYVNMYLSSTLNWSEKGLSLTQSADLPGSGKVIFTISSAPYTAVNIKFRSPVWVAAGQNITVSVNGATVNASKVNGYISVNRVWQEGDKVELYLPMEVQVSRLTDKLDCVAFTYGPYVLSAGLGTTSMTTAPHGVQVLKATKNVTIKDYILITDSVNTWIGNIKNNMVKTPGRVEFTLRNTDEDNNLKFTPHYQRYKDRYGIYFTLMKMDATALEAYLRELREREARAALTIDEVPITNDQYELLHNLQGNSTGGSFNGLMYRHANVNPATNGAASSVTGAGWFSYDMAVIPSITNYLVAKYYSGDAGRTFNVYIDGQLLKDETIQAKNPTGFYEVQYKIPTAWLNGKSKVTVKFANRGASIVGGVFGILYILKDPNEVMPTPTPTIPPATPTPTTPPNLVAEDLNHDGAINMADTILVAISFNSVRGDLRYVQAYDLNNDGAINMRDIILIAAKFNTIVNRI</sequence>
<dbReference type="InterPro" id="IPR016134">
    <property type="entry name" value="Dockerin_dom"/>
</dbReference>
<dbReference type="InterPro" id="IPR046544">
    <property type="entry name" value="GH146_SB_dom"/>
</dbReference>
<comment type="caution">
    <text evidence="3">The sequence shown here is derived from an EMBL/GenBank/DDBJ whole genome shotgun (WGS) entry which is preliminary data.</text>
</comment>
<dbReference type="PROSITE" id="PS00018">
    <property type="entry name" value="EF_HAND_1"/>
    <property type="match status" value="1"/>
</dbReference>
<keyword evidence="1" id="KW-0732">Signal</keyword>
<dbReference type="GO" id="GO:0004553">
    <property type="term" value="F:hydrolase activity, hydrolyzing O-glycosyl compounds"/>
    <property type="evidence" value="ECO:0007669"/>
    <property type="project" value="InterPro"/>
</dbReference>
<evidence type="ECO:0000256" key="1">
    <source>
        <dbReference type="SAM" id="SignalP"/>
    </source>
</evidence>
<feature type="domain" description="Dockerin" evidence="2">
    <location>
        <begin position="831"/>
        <end position="896"/>
    </location>
</feature>
<dbReference type="PATRIC" id="fig|398512.5.peg.4710"/>
<dbReference type="PANTHER" id="PTHR31151:SF0">
    <property type="entry name" value="PROLINE-TRNA LIGASE (DUF1680)"/>
    <property type="match status" value="1"/>
</dbReference>
<dbReference type="CDD" id="cd14254">
    <property type="entry name" value="Dockerin_II"/>
    <property type="match status" value="1"/>
</dbReference>
<dbReference type="SUPFAM" id="SSF48208">
    <property type="entry name" value="Six-hairpin glycosidases"/>
    <property type="match status" value="1"/>
</dbReference>
<dbReference type="InterPro" id="IPR008928">
    <property type="entry name" value="6-hairpin_glycosidase_sf"/>
</dbReference>
<dbReference type="SUPFAM" id="SSF63446">
    <property type="entry name" value="Type I dockerin domain"/>
    <property type="match status" value="1"/>
</dbReference>
<organism evidence="3 4">
    <name type="scientific">Pseudobacteroides cellulosolvens ATCC 35603 = DSM 2933</name>
    <dbReference type="NCBI Taxonomy" id="398512"/>
    <lineage>
        <taxon>Bacteria</taxon>
        <taxon>Bacillati</taxon>
        <taxon>Bacillota</taxon>
        <taxon>Clostridia</taxon>
        <taxon>Eubacteriales</taxon>
        <taxon>Oscillospiraceae</taxon>
        <taxon>Pseudobacteroides</taxon>
    </lineage>
</organism>
<dbReference type="STRING" id="398512.Bccel_4497"/>
<dbReference type="OrthoDB" id="9757939at2"/>
<dbReference type="Pfam" id="PF20620">
    <property type="entry name" value="DUF6805"/>
    <property type="match status" value="1"/>
</dbReference>
<evidence type="ECO:0000313" key="4">
    <source>
        <dbReference type="Proteomes" id="UP000036923"/>
    </source>
</evidence>
<evidence type="ECO:0000259" key="2">
    <source>
        <dbReference type="PROSITE" id="PS51766"/>
    </source>
</evidence>
<keyword evidence="4" id="KW-1185">Reference proteome</keyword>
<dbReference type="GO" id="GO:0000272">
    <property type="term" value="P:polysaccharide catabolic process"/>
    <property type="evidence" value="ECO:0007669"/>
    <property type="project" value="InterPro"/>
</dbReference>
<dbReference type="RefSeq" id="WP_081927104.1">
    <property type="nucleotide sequence ID" value="NZ_JQKC01000028.1"/>
</dbReference>
<dbReference type="Pfam" id="PF20736">
    <property type="entry name" value="Glyco_hydro127M"/>
    <property type="match status" value="1"/>
</dbReference>
<name>A0A0L6JTU7_9FIRM</name>
<feature type="signal peptide" evidence="1">
    <location>
        <begin position="1"/>
        <end position="23"/>
    </location>
</feature>
<dbReference type="AlphaFoldDB" id="A0A0L6JTU7"/>
<accession>A0A0L6JTU7</accession>
<dbReference type="InterPro" id="IPR036439">
    <property type="entry name" value="Dockerin_dom_sf"/>
</dbReference>